<sequence>MIFVILIIAVLAFFICWNLIPNRLVSNLSGIFFGIITILAIVGIIANFHGHFGMTKKTTATQHSFTSINKQMDMILYQKIGKKSNDQAVIYKKDADQKKPTITKVIDTKNVIKKGANDNKLVTTKEDWVYKNNFYRMMFGLAQKETFIKRTNTFHVDKNYLVLTPQQAKEIGTKMKQQAAQMQAKQKDPQVMAAMKQQGEQYVQGKMMAEMQKNPQMTASQKEKLTKKYTNEFQQEAKNKAKQQMLQTVMQQLKINK</sequence>
<keyword evidence="2" id="KW-0472">Membrane</keyword>
<organism evidence="3 4">
    <name type="scientific">Fructilactobacillus lindneri DSM 20690 = JCM 11027</name>
    <dbReference type="NCBI Taxonomy" id="1122148"/>
    <lineage>
        <taxon>Bacteria</taxon>
        <taxon>Bacillati</taxon>
        <taxon>Bacillota</taxon>
        <taxon>Bacilli</taxon>
        <taxon>Lactobacillales</taxon>
        <taxon>Lactobacillaceae</taxon>
        <taxon>Fructilactobacillus</taxon>
    </lineage>
</organism>
<evidence type="ECO:0000313" key="3">
    <source>
        <dbReference type="EMBL" id="KRN79973.1"/>
    </source>
</evidence>
<dbReference type="EMBL" id="JQBT01000012">
    <property type="protein sequence ID" value="KRN79973.1"/>
    <property type="molecule type" value="Genomic_DNA"/>
</dbReference>
<keyword evidence="2" id="KW-0812">Transmembrane</keyword>
<keyword evidence="2" id="KW-1133">Transmembrane helix</keyword>
<comment type="caution">
    <text evidence="3">The sequence shown here is derived from an EMBL/GenBank/DDBJ whole genome shotgun (WGS) entry which is preliminary data.</text>
</comment>
<proteinExistence type="predicted"/>
<dbReference type="InterPro" id="IPR032083">
    <property type="entry name" value="DUF4811"/>
</dbReference>
<dbReference type="GeneID" id="61249358"/>
<evidence type="ECO:0008006" key="5">
    <source>
        <dbReference type="Google" id="ProtNLM"/>
    </source>
</evidence>
<name>A0A0R2JXT2_9LACO</name>
<evidence type="ECO:0000256" key="1">
    <source>
        <dbReference type="SAM" id="MobiDB-lite"/>
    </source>
</evidence>
<feature type="transmembrane region" description="Helical" evidence="2">
    <location>
        <begin position="28"/>
        <end position="48"/>
    </location>
</feature>
<evidence type="ECO:0000313" key="4">
    <source>
        <dbReference type="Proteomes" id="UP000051565"/>
    </source>
</evidence>
<dbReference type="STRING" id="53444.AYR59_00495"/>
<accession>A0A0R2JXT2</accession>
<dbReference type="OrthoDB" id="2249491at2"/>
<feature type="compositionally biased region" description="Basic and acidic residues" evidence="1">
    <location>
        <begin position="221"/>
        <end position="238"/>
    </location>
</feature>
<dbReference type="PATRIC" id="fig|1122148.6.peg.96"/>
<dbReference type="RefSeq" id="WP_054646816.1">
    <property type="nucleotide sequence ID" value="NZ_FUXS01000004.1"/>
</dbReference>
<evidence type="ECO:0000256" key="2">
    <source>
        <dbReference type="SAM" id="Phobius"/>
    </source>
</evidence>
<gene>
    <name evidence="3" type="ORF">IV52_GL000090</name>
</gene>
<reference evidence="3 4" key="1">
    <citation type="journal article" date="2015" name="Genome Announc.">
        <title>Expanding the biotechnology potential of lactobacilli through comparative genomics of 213 strains and associated genera.</title>
        <authorList>
            <person name="Sun Z."/>
            <person name="Harris H.M."/>
            <person name="McCann A."/>
            <person name="Guo C."/>
            <person name="Argimon S."/>
            <person name="Zhang W."/>
            <person name="Yang X."/>
            <person name="Jeffery I.B."/>
            <person name="Cooney J.C."/>
            <person name="Kagawa T.F."/>
            <person name="Liu W."/>
            <person name="Song Y."/>
            <person name="Salvetti E."/>
            <person name="Wrobel A."/>
            <person name="Rasinkangas P."/>
            <person name="Parkhill J."/>
            <person name="Rea M.C."/>
            <person name="O'Sullivan O."/>
            <person name="Ritari J."/>
            <person name="Douillard F.P."/>
            <person name="Paul Ross R."/>
            <person name="Yang R."/>
            <person name="Briner A.E."/>
            <person name="Felis G.E."/>
            <person name="de Vos W.M."/>
            <person name="Barrangou R."/>
            <person name="Klaenhammer T.R."/>
            <person name="Caufield P.W."/>
            <person name="Cui Y."/>
            <person name="Zhang H."/>
            <person name="O'Toole P.W."/>
        </authorList>
    </citation>
    <scope>NUCLEOTIDE SEQUENCE [LARGE SCALE GENOMIC DNA]</scope>
    <source>
        <strain evidence="3 4">DSM 20690</strain>
    </source>
</reference>
<keyword evidence="4" id="KW-1185">Reference proteome</keyword>
<dbReference type="Proteomes" id="UP000051565">
    <property type="component" value="Unassembled WGS sequence"/>
</dbReference>
<dbReference type="AlphaFoldDB" id="A0A0R2JXT2"/>
<protein>
    <recommendedName>
        <fullName evidence="5">DUF4811 domain-containing protein</fullName>
    </recommendedName>
</protein>
<feature type="region of interest" description="Disordered" evidence="1">
    <location>
        <begin position="214"/>
        <end position="238"/>
    </location>
</feature>
<dbReference type="Pfam" id="PF16069">
    <property type="entry name" value="DUF4811"/>
    <property type="match status" value="1"/>
</dbReference>